<evidence type="ECO:0000313" key="1">
    <source>
        <dbReference type="EMBL" id="RNA34054.1"/>
    </source>
</evidence>
<dbReference type="Proteomes" id="UP000276133">
    <property type="component" value="Unassembled WGS sequence"/>
</dbReference>
<name>A0A3M7SE11_BRAPC</name>
<evidence type="ECO:0000313" key="2">
    <source>
        <dbReference type="Proteomes" id="UP000276133"/>
    </source>
</evidence>
<sequence>MQTYIHEGARARFSLHIIILNRQINKKSLHLNLKKWSSSVDFMKISVIFNSDNQNDHIRDLSLIKNHQLKKGKGYFHGSLKLNNF</sequence>
<keyword evidence="2" id="KW-1185">Reference proteome</keyword>
<comment type="caution">
    <text evidence="1">The sequence shown here is derived from an EMBL/GenBank/DDBJ whole genome shotgun (WGS) entry which is preliminary data.</text>
</comment>
<proteinExistence type="predicted"/>
<gene>
    <name evidence="1" type="ORF">BpHYR1_049056</name>
</gene>
<organism evidence="1 2">
    <name type="scientific">Brachionus plicatilis</name>
    <name type="common">Marine rotifer</name>
    <name type="synonym">Brachionus muelleri</name>
    <dbReference type="NCBI Taxonomy" id="10195"/>
    <lineage>
        <taxon>Eukaryota</taxon>
        <taxon>Metazoa</taxon>
        <taxon>Spiralia</taxon>
        <taxon>Gnathifera</taxon>
        <taxon>Rotifera</taxon>
        <taxon>Eurotatoria</taxon>
        <taxon>Monogononta</taxon>
        <taxon>Pseudotrocha</taxon>
        <taxon>Ploima</taxon>
        <taxon>Brachionidae</taxon>
        <taxon>Brachionus</taxon>
    </lineage>
</organism>
<accession>A0A3M7SE11</accession>
<dbReference type="AlphaFoldDB" id="A0A3M7SE11"/>
<dbReference type="EMBL" id="REGN01001529">
    <property type="protein sequence ID" value="RNA34054.1"/>
    <property type="molecule type" value="Genomic_DNA"/>
</dbReference>
<protein>
    <submittedName>
        <fullName evidence="1">Uncharacterized protein</fullName>
    </submittedName>
</protein>
<reference evidence="1 2" key="1">
    <citation type="journal article" date="2018" name="Sci. Rep.">
        <title>Genomic signatures of local adaptation to the degree of environmental predictability in rotifers.</title>
        <authorList>
            <person name="Franch-Gras L."/>
            <person name="Hahn C."/>
            <person name="Garcia-Roger E.M."/>
            <person name="Carmona M.J."/>
            <person name="Serra M."/>
            <person name="Gomez A."/>
        </authorList>
    </citation>
    <scope>NUCLEOTIDE SEQUENCE [LARGE SCALE GENOMIC DNA]</scope>
    <source>
        <strain evidence="1">HYR1</strain>
    </source>
</reference>